<gene>
    <name evidence="2" type="ORF">QBD33_04480</name>
</gene>
<dbReference type="Proteomes" id="UP001177527">
    <property type="component" value="Chromosome"/>
</dbReference>
<dbReference type="InterPro" id="IPR010546">
    <property type="entry name" value="DUF1120"/>
</dbReference>
<dbReference type="RefSeq" id="WP_280557696.1">
    <property type="nucleotide sequence ID" value="NZ_CP123488.1"/>
</dbReference>
<dbReference type="AlphaFoldDB" id="A0AA95JV73"/>
<proteinExistence type="predicted"/>
<sequence length="228" mass="23827">MKKTLIAAALMVCAGSAFADPTAVLQVQGKLTNASCTPELSNGGVVDYGYIHLSSLSSTATNQLGHKDIDFTINCTAATKVSWSLIDDQASTRASITVQDAFYGGGSTSVASQVYGIGTTTEGVKIGGYTLFVNRDNVTANASKVDTIYTQFYDTTTHAAWAKSGSAGTQGESIRDMTVATTGSLEPLAFTTATFPLTTSLAIQDTTTLAITDDTDLNGQLTISLRYL</sequence>
<evidence type="ECO:0000313" key="3">
    <source>
        <dbReference type="Proteomes" id="UP001177527"/>
    </source>
</evidence>
<keyword evidence="1" id="KW-0732">Signal</keyword>
<accession>A0AA95JV73</accession>
<reference evidence="2" key="1">
    <citation type="submission" date="2023-04" db="EMBL/GenBank/DDBJ databases">
        <title>APH(3)-Id, a novel chromosomal aminoglycoside phosphotransferase, identified from an environmental isolate of Kluyvera intermedia DW18.</title>
        <authorList>
            <person name="Sha Y."/>
        </authorList>
    </citation>
    <scope>NUCLEOTIDE SEQUENCE</scope>
    <source>
        <strain evidence="2">DW18</strain>
    </source>
</reference>
<feature type="signal peptide" evidence="1">
    <location>
        <begin position="1"/>
        <end position="19"/>
    </location>
</feature>
<protein>
    <submittedName>
        <fullName evidence="2">DUF1120 domain-containing protein</fullName>
    </submittedName>
</protein>
<name>A0AA95JV73_KLUIN</name>
<feature type="chain" id="PRO_5041644710" evidence="1">
    <location>
        <begin position="20"/>
        <end position="228"/>
    </location>
</feature>
<evidence type="ECO:0000256" key="1">
    <source>
        <dbReference type="SAM" id="SignalP"/>
    </source>
</evidence>
<dbReference type="Pfam" id="PF06551">
    <property type="entry name" value="DUF1120"/>
    <property type="match status" value="1"/>
</dbReference>
<dbReference type="EMBL" id="CP123488">
    <property type="protein sequence ID" value="WGL57062.1"/>
    <property type="molecule type" value="Genomic_DNA"/>
</dbReference>
<evidence type="ECO:0000313" key="2">
    <source>
        <dbReference type="EMBL" id="WGL57062.1"/>
    </source>
</evidence>
<organism evidence="2 3">
    <name type="scientific">Kluyvera intermedia</name>
    <name type="common">Enterobacter intermedius</name>
    <dbReference type="NCBI Taxonomy" id="61648"/>
    <lineage>
        <taxon>Bacteria</taxon>
        <taxon>Pseudomonadati</taxon>
        <taxon>Pseudomonadota</taxon>
        <taxon>Gammaproteobacteria</taxon>
        <taxon>Enterobacterales</taxon>
        <taxon>Enterobacteriaceae</taxon>
        <taxon>Kluyvera</taxon>
    </lineage>
</organism>